<dbReference type="GO" id="GO:0055085">
    <property type="term" value="P:transmembrane transport"/>
    <property type="evidence" value="ECO:0007669"/>
    <property type="project" value="InterPro"/>
</dbReference>
<proteinExistence type="inferred from homology"/>
<dbReference type="EMBL" id="JAEKJA010000010">
    <property type="protein sequence ID" value="MBJ3776576.1"/>
    <property type="molecule type" value="Genomic_DNA"/>
</dbReference>
<keyword evidence="5 8" id="KW-0812">Transmembrane</keyword>
<dbReference type="InterPro" id="IPR035906">
    <property type="entry name" value="MetI-like_sf"/>
</dbReference>
<dbReference type="CDD" id="cd06261">
    <property type="entry name" value="TM_PBP2"/>
    <property type="match status" value="1"/>
</dbReference>
<evidence type="ECO:0000256" key="6">
    <source>
        <dbReference type="ARBA" id="ARBA00022989"/>
    </source>
</evidence>
<evidence type="ECO:0000256" key="4">
    <source>
        <dbReference type="ARBA" id="ARBA00022475"/>
    </source>
</evidence>
<keyword evidence="4" id="KW-1003">Cell membrane</keyword>
<feature type="transmembrane region" description="Helical" evidence="8">
    <location>
        <begin position="256"/>
        <end position="276"/>
    </location>
</feature>
<feature type="transmembrane region" description="Helical" evidence="8">
    <location>
        <begin position="154"/>
        <end position="177"/>
    </location>
</feature>
<name>A0A934MHX9_9HYPH</name>
<keyword evidence="11" id="KW-1185">Reference proteome</keyword>
<evidence type="ECO:0000313" key="10">
    <source>
        <dbReference type="EMBL" id="MBJ3776576.1"/>
    </source>
</evidence>
<dbReference type="RefSeq" id="WP_198882481.1">
    <property type="nucleotide sequence ID" value="NZ_JAEKJA010000010.1"/>
</dbReference>
<evidence type="ECO:0000256" key="2">
    <source>
        <dbReference type="ARBA" id="ARBA00007069"/>
    </source>
</evidence>
<dbReference type="GO" id="GO:0005886">
    <property type="term" value="C:plasma membrane"/>
    <property type="evidence" value="ECO:0007669"/>
    <property type="project" value="UniProtKB-SubCell"/>
</dbReference>
<dbReference type="PROSITE" id="PS50928">
    <property type="entry name" value="ABC_TM1"/>
    <property type="match status" value="1"/>
</dbReference>
<reference evidence="10" key="1">
    <citation type="submission" date="2020-12" db="EMBL/GenBank/DDBJ databases">
        <title>Bacterial taxonomy.</title>
        <authorList>
            <person name="Pan X."/>
        </authorList>
    </citation>
    <scope>NUCLEOTIDE SEQUENCE</scope>
    <source>
        <strain evidence="10">B2012</strain>
    </source>
</reference>
<feature type="transmembrane region" description="Helical" evidence="8">
    <location>
        <begin position="198"/>
        <end position="221"/>
    </location>
</feature>
<feature type="transmembrane region" description="Helical" evidence="8">
    <location>
        <begin position="73"/>
        <end position="92"/>
    </location>
</feature>
<keyword evidence="7 8" id="KW-0472">Membrane</keyword>
<evidence type="ECO:0000313" key="11">
    <source>
        <dbReference type="Proteomes" id="UP000609531"/>
    </source>
</evidence>
<protein>
    <submittedName>
        <fullName evidence="10">ABC transporter permease</fullName>
    </submittedName>
</protein>
<gene>
    <name evidence="10" type="ORF">JCR33_12795</name>
</gene>
<accession>A0A934MHX9</accession>
<dbReference type="PANTHER" id="PTHR42929">
    <property type="entry name" value="INNER MEMBRANE ABC TRANSPORTER PERMEASE PROTEIN YDCU-RELATED-RELATED"/>
    <property type="match status" value="1"/>
</dbReference>
<dbReference type="SUPFAM" id="SSF161098">
    <property type="entry name" value="MetI-like"/>
    <property type="match status" value="1"/>
</dbReference>
<dbReference type="AlphaFoldDB" id="A0A934MHX9"/>
<comment type="similarity">
    <text evidence="2">Belongs to the binding-protein-dependent transport system permease family. CysTW subfamily.</text>
</comment>
<comment type="caution">
    <text evidence="10">The sequence shown here is derived from an EMBL/GenBank/DDBJ whole genome shotgun (WGS) entry which is preliminary data.</text>
</comment>
<dbReference type="Proteomes" id="UP000609531">
    <property type="component" value="Unassembled WGS sequence"/>
</dbReference>
<feature type="transmembrane region" description="Helical" evidence="8">
    <location>
        <begin position="104"/>
        <end position="134"/>
    </location>
</feature>
<keyword evidence="6 8" id="KW-1133">Transmembrane helix</keyword>
<evidence type="ECO:0000256" key="5">
    <source>
        <dbReference type="ARBA" id="ARBA00022692"/>
    </source>
</evidence>
<evidence type="ECO:0000256" key="1">
    <source>
        <dbReference type="ARBA" id="ARBA00004651"/>
    </source>
</evidence>
<feature type="transmembrane region" description="Helical" evidence="8">
    <location>
        <begin position="12"/>
        <end position="32"/>
    </location>
</feature>
<evidence type="ECO:0000259" key="9">
    <source>
        <dbReference type="PROSITE" id="PS50928"/>
    </source>
</evidence>
<dbReference type="InterPro" id="IPR000515">
    <property type="entry name" value="MetI-like"/>
</dbReference>
<dbReference type="Pfam" id="PF00528">
    <property type="entry name" value="BPD_transp_1"/>
    <property type="match status" value="1"/>
</dbReference>
<feature type="domain" description="ABC transmembrane type-1" evidence="9">
    <location>
        <begin position="69"/>
        <end position="275"/>
    </location>
</feature>
<evidence type="ECO:0000256" key="3">
    <source>
        <dbReference type="ARBA" id="ARBA00022448"/>
    </source>
</evidence>
<dbReference type="Gene3D" id="1.10.3720.10">
    <property type="entry name" value="MetI-like"/>
    <property type="match status" value="1"/>
</dbReference>
<comment type="subcellular location">
    <subcellularLocation>
        <location evidence="1 8">Cell membrane</location>
        <topology evidence="1 8">Multi-pass membrane protein</topology>
    </subcellularLocation>
</comment>
<keyword evidence="3 8" id="KW-0813">Transport</keyword>
<evidence type="ECO:0000256" key="8">
    <source>
        <dbReference type="RuleBase" id="RU363032"/>
    </source>
</evidence>
<dbReference type="PANTHER" id="PTHR42929:SF1">
    <property type="entry name" value="INNER MEMBRANE ABC TRANSPORTER PERMEASE PROTEIN YDCU-RELATED"/>
    <property type="match status" value="1"/>
</dbReference>
<sequence length="291" mass="31496">MDGTSGLRRVAPLLFIAPVIVLMAAFFALPVADLLSMSFQAKHPEAGAGGFSLVNYAKILGDLWYWQMLGNSLALGFCATLTSLAIGYAVAWRLTHCGGWERTLIALACLLPIFVNVIVGILGWYILMLPFGVIQQALDALGLIHGPLRWLRSFWALVGVLTYEHVPFAVLILAASLQNVPADKIAAARILGASGPRILWTVLLPLSMPGIVASSILVFSLSVSSYLVPILITGPRGQFIPISIYSYAAELLDWNMAGALAFILLVVVVVLTYLFIALSNRLTRRGEWSMV</sequence>
<evidence type="ECO:0000256" key="7">
    <source>
        <dbReference type="ARBA" id="ARBA00023136"/>
    </source>
</evidence>
<organism evidence="10 11">
    <name type="scientific">Acuticoccus mangrovi</name>
    <dbReference type="NCBI Taxonomy" id="2796142"/>
    <lineage>
        <taxon>Bacteria</taxon>
        <taxon>Pseudomonadati</taxon>
        <taxon>Pseudomonadota</taxon>
        <taxon>Alphaproteobacteria</taxon>
        <taxon>Hyphomicrobiales</taxon>
        <taxon>Amorphaceae</taxon>
        <taxon>Acuticoccus</taxon>
    </lineage>
</organism>